<evidence type="ECO:0000313" key="2">
    <source>
        <dbReference type="EMBL" id="CAH2299957.1"/>
    </source>
</evidence>
<proteinExistence type="predicted"/>
<dbReference type="Proteomes" id="UP001295444">
    <property type="component" value="Chromosome 06"/>
</dbReference>
<feature type="region of interest" description="Disordered" evidence="1">
    <location>
        <begin position="1"/>
        <end position="70"/>
    </location>
</feature>
<dbReference type="AlphaFoldDB" id="A0AAD1SEL6"/>
<name>A0AAD1SEL6_PELCU</name>
<reference evidence="2" key="1">
    <citation type="submission" date="2022-03" db="EMBL/GenBank/DDBJ databases">
        <authorList>
            <person name="Alioto T."/>
            <person name="Alioto T."/>
            <person name="Gomez Garrido J."/>
        </authorList>
    </citation>
    <scope>NUCLEOTIDE SEQUENCE</scope>
</reference>
<organism evidence="2 3">
    <name type="scientific">Pelobates cultripes</name>
    <name type="common">Western spadefoot toad</name>
    <dbReference type="NCBI Taxonomy" id="61616"/>
    <lineage>
        <taxon>Eukaryota</taxon>
        <taxon>Metazoa</taxon>
        <taxon>Chordata</taxon>
        <taxon>Craniata</taxon>
        <taxon>Vertebrata</taxon>
        <taxon>Euteleostomi</taxon>
        <taxon>Amphibia</taxon>
        <taxon>Batrachia</taxon>
        <taxon>Anura</taxon>
        <taxon>Pelobatoidea</taxon>
        <taxon>Pelobatidae</taxon>
        <taxon>Pelobates</taxon>
    </lineage>
</organism>
<accession>A0AAD1SEL6</accession>
<evidence type="ECO:0000256" key="1">
    <source>
        <dbReference type="SAM" id="MobiDB-lite"/>
    </source>
</evidence>
<keyword evidence="3" id="KW-1185">Reference proteome</keyword>
<gene>
    <name evidence="2" type="ORF">PECUL_23A038923</name>
</gene>
<sequence>MATSGMPTPGAERISAGGPKHSLVQRTRIEHQGETNKTSARPETLQGVGSLPAGNPLSRGQSTGPERPQLHTRLDYFLTPHQNLTLLTTAEILPMTFIRMRMKCRGG</sequence>
<evidence type="ECO:0000313" key="3">
    <source>
        <dbReference type="Proteomes" id="UP001295444"/>
    </source>
</evidence>
<protein>
    <submittedName>
        <fullName evidence="2">Uncharacterized protein</fullName>
    </submittedName>
</protein>
<dbReference type="EMBL" id="OW240917">
    <property type="protein sequence ID" value="CAH2299957.1"/>
    <property type="molecule type" value="Genomic_DNA"/>
</dbReference>